<gene>
    <name evidence="2" type="ORF">L207DRAFT_573065</name>
</gene>
<dbReference type="InterPro" id="IPR052895">
    <property type="entry name" value="HetReg/Transcr_Mod"/>
</dbReference>
<dbReference type="Proteomes" id="UP000235786">
    <property type="component" value="Unassembled WGS sequence"/>
</dbReference>
<dbReference type="STRING" id="1149755.A0A2J6QXF5"/>
<keyword evidence="3" id="KW-1185">Reference proteome</keyword>
<feature type="domain" description="Heterokaryon incompatibility" evidence="1">
    <location>
        <begin position="32"/>
        <end position="213"/>
    </location>
</feature>
<sequence length="751" mass="84456">MAPDLPSRLLGHSDGNFFVFDPRSHGGHVEFDIISYTWGDPVDPYKCGINGISWEVTINPERLDDIKRLMVSAGVQYLWADCVCINQTDTEEKSVEISKMYEYYKNARKCHILVGMAEVWNPQEIVNNLKFLDHVLSYMRGAALSSDAVGLTANLANRLSEWANKDWNFPVGKDTVRSTGIDMGVLNCYSTSIKHVRSLFKNSYFSRMWTFQEMILGKNVTMWGVNHKSISRIGELHVWMDLATDSKDKAYKLQEWIEDSRVLKSGPVSAILRIIEQDKLNLNFLQTQVEGINGARTDIINGGPNWWRENFKGISNIFSAVSITPRKCGVKADIFRGLLGIFSGLFTPEEIKSKMSGNDIDTISFNFFKQLSTKTGYAWTKLALSSREREEWGWIPVVENYNSVMTTDCFAGVVNLGRLRPKGREKGEIISMATTGIEGVPLEYMNIVLSRQNTGFQFIFKGCNCGKKQNTGVFSSELIPTHNQPRNVVKDETGRILVQCATILGSIMDPGCNIVQYRRKLLGELQPRWTVSDPSAKPIDWINRCVSGTPWENPNLQYLRAHNMSMNYQMIDITDCDSRLANESTESISCEVRVNCGCTITAPFAFLFEAITAVKGSFLGDTTATLDEDNRIVLKDGLGLVQVGDVNRTFKMVAFGGGINAHKFYASSCRSTKPDKPVVPKLPWPKGRALVREEFTHDATDMLRDYGYFESGGSGNLLLCRKQPLDMYKIIGVCIDEFIPNKKGKHTVNIR</sequence>
<dbReference type="InterPro" id="IPR010730">
    <property type="entry name" value="HET"/>
</dbReference>
<evidence type="ECO:0000259" key="1">
    <source>
        <dbReference type="Pfam" id="PF06985"/>
    </source>
</evidence>
<name>A0A2J6QXF5_HYAVF</name>
<evidence type="ECO:0000313" key="3">
    <source>
        <dbReference type="Proteomes" id="UP000235786"/>
    </source>
</evidence>
<dbReference type="EMBL" id="KZ613964">
    <property type="protein sequence ID" value="PMD30944.1"/>
    <property type="molecule type" value="Genomic_DNA"/>
</dbReference>
<dbReference type="AlphaFoldDB" id="A0A2J6QXF5"/>
<protein>
    <recommendedName>
        <fullName evidence="1">Heterokaryon incompatibility domain-containing protein</fullName>
    </recommendedName>
</protein>
<dbReference type="Pfam" id="PF06985">
    <property type="entry name" value="HET"/>
    <property type="match status" value="1"/>
</dbReference>
<dbReference type="PANTHER" id="PTHR24148:SF64">
    <property type="entry name" value="HETEROKARYON INCOMPATIBILITY DOMAIN-CONTAINING PROTEIN"/>
    <property type="match status" value="1"/>
</dbReference>
<accession>A0A2J6QXF5</accession>
<dbReference type="OrthoDB" id="2157530at2759"/>
<reference evidence="2 3" key="1">
    <citation type="submission" date="2016-04" db="EMBL/GenBank/DDBJ databases">
        <title>A degradative enzymes factory behind the ericoid mycorrhizal symbiosis.</title>
        <authorList>
            <consortium name="DOE Joint Genome Institute"/>
            <person name="Martino E."/>
            <person name="Morin E."/>
            <person name="Grelet G."/>
            <person name="Kuo A."/>
            <person name="Kohler A."/>
            <person name="Daghino S."/>
            <person name="Barry K."/>
            <person name="Choi C."/>
            <person name="Cichocki N."/>
            <person name="Clum A."/>
            <person name="Copeland A."/>
            <person name="Hainaut M."/>
            <person name="Haridas S."/>
            <person name="Labutti K."/>
            <person name="Lindquist E."/>
            <person name="Lipzen A."/>
            <person name="Khouja H.-R."/>
            <person name="Murat C."/>
            <person name="Ohm R."/>
            <person name="Olson A."/>
            <person name="Spatafora J."/>
            <person name="Veneault-Fourrey C."/>
            <person name="Henrissat B."/>
            <person name="Grigoriev I."/>
            <person name="Martin F."/>
            <person name="Perotto S."/>
        </authorList>
    </citation>
    <scope>NUCLEOTIDE SEQUENCE [LARGE SCALE GENOMIC DNA]</scope>
    <source>
        <strain evidence="2 3">F</strain>
    </source>
</reference>
<dbReference type="PANTHER" id="PTHR24148">
    <property type="entry name" value="ANKYRIN REPEAT DOMAIN-CONTAINING PROTEIN 39 HOMOLOG-RELATED"/>
    <property type="match status" value="1"/>
</dbReference>
<proteinExistence type="predicted"/>
<evidence type="ECO:0000313" key="2">
    <source>
        <dbReference type="EMBL" id="PMD30944.1"/>
    </source>
</evidence>
<organism evidence="2 3">
    <name type="scientific">Hyaloscypha variabilis (strain UAMH 11265 / GT02V1 / F)</name>
    <name type="common">Meliniomyces variabilis</name>
    <dbReference type="NCBI Taxonomy" id="1149755"/>
    <lineage>
        <taxon>Eukaryota</taxon>
        <taxon>Fungi</taxon>
        <taxon>Dikarya</taxon>
        <taxon>Ascomycota</taxon>
        <taxon>Pezizomycotina</taxon>
        <taxon>Leotiomycetes</taxon>
        <taxon>Helotiales</taxon>
        <taxon>Hyaloscyphaceae</taxon>
        <taxon>Hyaloscypha</taxon>
        <taxon>Hyaloscypha variabilis</taxon>
    </lineage>
</organism>